<comment type="catalytic activity">
    <reaction evidence="13 17">
        <text>L-leucine + 2-oxoglutarate = 4-methyl-2-oxopentanoate + L-glutamate</text>
        <dbReference type="Rhea" id="RHEA:18321"/>
        <dbReference type="ChEBI" id="CHEBI:16810"/>
        <dbReference type="ChEBI" id="CHEBI:17865"/>
        <dbReference type="ChEBI" id="CHEBI:29985"/>
        <dbReference type="ChEBI" id="CHEBI:57427"/>
        <dbReference type="EC" id="2.6.1.42"/>
    </reaction>
</comment>
<dbReference type="Gene3D" id="3.20.10.10">
    <property type="entry name" value="D-amino Acid Aminotransferase, subunit A, domain 2"/>
    <property type="match status" value="1"/>
</dbReference>
<dbReference type="UniPathway" id="UPA00049">
    <property type="reaction ID" value="UER00062"/>
</dbReference>
<dbReference type="CDD" id="cd01557">
    <property type="entry name" value="BCAT_beta_family"/>
    <property type="match status" value="1"/>
</dbReference>
<name>A0A1I5X2M1_9FIRM</name>
<dbReference type="InterPro" id="IPR005786">
    <property type="entry name" value="B_amino_transII"/>
</dbReference>
<dbReference type="UniPathway" id="UPA00047">
    <property type="reaction ID" value="UER00058"/>
</dbReference>
<comment type="catalytic activity">
    <reaction evidence="12 17">
        <text>L-isoleucine + 2-oxoglutarate = (S)-3-methyl-2-oxopentanoate + L-glutamate</text>
        <dbReference type="Rhea" id="RHEA:24801"/>
        <dbReference type="ChEBI" id="CHEBI:16810"/>
        <dbReference type="ChEBI" id="CHEBI:29985"/>
        <dbReference type="ChEBI" id="CHEBI:35146"/>
        <dbReference type="ChEBI" id="CHEBI:58045"/>
        <dbReference type="EC" id="2.6.1.42"/>
    </reaction>
</comment>
<evidence type="ECO:0000256" key="2">
    <source>
        <dbReference type="ARBA" id="ARBA00004824"/>
    </source>
</evidence>
<dbReference type="AlphaFoldDB" id="A0A1I5X2M1"/>
<feature type="modified residue" description="N6-(pyridoxal phosphate)lysine" evidence="14">
    <location>
        <position position="195"/>
    </location>
</feature>
<reference evidence="19 20" key="1">
    <citation type="submission" date="2016-10" db="EMBL/GenBank/DDBJ databases">
        <authorList>
            <person name="de Groot N.N."/>
        </authorList>
    </citation>
    <scope>NUCLEOTIDE SEQUENCE [LARGE SCALE GENOMIC DNA]</scope>
    <source>
        <strain evidence="19 20">DSM 20678</strain>
    </source>
</reference>
<keyword evidence="6 17" id="KW-0032">Aminotransferase</keyword>
<dbReference type="SUPFAM" id="SSF56752">
    <property type="entry name" value="D-aminoacid aminotransferase-like PLP-dependent enzymes"/>
    <property type="match status" value="1"/>
</dbReference>
<dbReference type="EC" id="2.6.1.42" evidence="17"/>
<dbReference type="InterPro" id="IPR001544">
    <property type="entry name" value="Aminotrans_IV"/>
</dbReference>
<organism evidence="19 20">
    <name type="scientific">Caldicoprobacter faecalis</name>
    <dbReference type="NCBI Taxonomy" id="937334"/>
    <lineage>
        <taxon>Bacteria</taxon>
        <taxon>Bacillati</taxon>
        <taxon>Bacillota</taxon>
        <taxon>Clostridia</taxon>
        <taxon>Caldicoprobacterales</taxon>
        <taxon>Caldicoprobacteraceae</taxon>
        <taxon>Caldicoprobacter</taxon>
    </lineage>
</organism>
<dbReference type="PROSITE" id="PS00770">
    <property type="entry name" value="AA_TRANSFER_CLASS_4"/>
    <property type="match status" value="1"/>
</dbReference>
<evidence type="ECO:0000256" key="10">
    <source>
        <dbReference type="ARBA" id="ARBA00023304"/>
    </source>
</evidence>
<dbReference type="PANTHER" id="PTHR11825:SF44">
    <property type="entry name" value="BRANCHED-CHAIN-AMINO-ACID AMINOTRANSFERASE"/>
    <property type="match status" value="1"/>
</dbReference>
<dbReference type="InterPro" id="IPR043132">
    <property type="entry name" value="BCAT-like_C"/>
</dbReference>
<dbReference type="GO" id="GO:0009097">
    <property type="term" value="P:isoleucine biosynthetic process"/>
    <property type="evidence" value="ECO:0007669"/>
    <property type="project" value="UniProtKB-UniPathway"/>
</dbReference>
<evidence type="ECO:0000256" key="18">
    <source>
        <dbReference type="RuleBase" id="RU004519"/>
    </source>
</evidence>
<keyword evidence="20" id="KW-1185">Reference proteome</keyword>
<comment type="pathway">
    <text evidence="3 18">Amino-acid biosynthesis; L-valine biosynthesis; L-valine from pyruvate: step 4/4.</text>
</comment>
<accession>A0A1I5X2M1</accession>
<evidence type="ECO:0000256" key="17">
    <source>
        <dbReference type="RuleBase" id="RU004517"/>
    </source>
</evidence>
<sequence>MSNIQFIRNQNPKPKPKSDELKFGTIFTDHMFVMDYSVEKGWHDPRIVPYGPISLEPSTMVFHYGQAIFEGLKAYRNIKGEVVTFRPMDNIARLNRSAERLCIPQVDQELLWEGLKMLLEIEKDWVPAAEGTALYIRPFIIATDPYLGVRPSHTYKLFIILSPVGAYYTEGFKPVKIYVTDKYVRAARGGLGYTKAAANYAASLYAAEEAKKKGYTQVLWLDACHHRYVEEVGTMNIFFKIDGVVVTPSLEGGSILPGITRDSVITLARSMGYKVEERLISIEEVFEAHEKGKLEEVFGTGTAAVISPVGELNWNDRVIKINDGQMGEFSKLMYDKLTGIQYGREEDKFNWVKKIC</sequence>
<dbReference type="InterPro" id="IPR043131">
    <property type="entry name" value="BCAT-like_N"/>
</dbReference>
<evidence type="ECO:0000256" key="7">
    <source>
        <dbReference type="ARBA" id="ARBA00022605"/>
    </source>
</evidence>
<evidence type="ECO:0000256" key="5">
    <source>
        <dbReference type="ARBA" id="ARBA00009320"/>
    </source>
</evidence>
<dbReference type="STRING" id="937334.SAMN05444406_12136"/>
<evidence type="ECO:0000256" key="1">
    <source>
        <dbReference type="ARBA" id="ARBA00001933"/>
    </source>
</evidence>
<dbReference type="UniPathway" id="UPA00048">
    <property type="reaction ID" value="UER00073"/>
</dbReference>
<dbReference type="RefSeq" id="WP_025748732.1">
    <property type="nucleotide sequence ID" value="NZ_FOXR01000021.1"/>
</dbReference>
<comment type="pathway">
    <text evidence="4 18">Amino-acid biosynthesis; L-leucine biosynthesis; L-leucine from 3-methyl-2-oxobutanoate: step 4/4.</text>
</comment>
<comment type="pathway">
    <text evidence="2 18">Amino-acid biosynthesis; L-isoleucine biosynthesis; L-isoleucine from 2-oxobutanoate: step 4/4.</text>
</comment>
<dbReference type="GO" id="GO:0052656">
    <property type="term" value="F:L-isoleucine-2-oxoglutarate transaminase activity"/>
    <property type="evidence" value="ECO:0007669"/>
    <property type="project" value="RHEA"/>
</dbReference>
<evidence type="ECO:0000256" key="12">
    <source>
        <dbReference type="ARBA" id="ARBA00048798"/>
    </source>
</evidence>
<dbReference type="GO" id="GO:0052655">
    <property type="term" value="F:L-valine-2-oxoglutarate transaminase activity"/>
    <property type="evidence" value="ECO:0007669"/>
    <property type="project" value="RHEA"/>
</dbReference>
<comment type="similarity">
    <text evidence="5 15">Belongs to the class-IV pyridoxal-phosphate-dependent aminotransferase family.</text>
</comment>
<evidence type="ECO:0000256" key="14">
    <source>
        <dbReference type="PIRSR" id="PIRSR006468-1"/>
    </source>
</evidence>
<evidence type="ECO:0000256" key="11">
    <source>
        <dbReference type="ARBA" id="ARBA00048212"/>
    </source>
</evidence>
<evidence type="ECO:0000256" key="6">
    <source>
        <dbReference type="ARBA" id="ARBA00022576"/>
    </source>
</evidence>
<keyword evidence="8 17" id="KW-0808">Transferase</keyword>
<comment type="catalytic activity">
    <reaction evidence="11 17">
        <text>L-valine + 2-oxoglutarate = 3-methyl-2-oxobutanoate + L-glutamate</text>
        <dbReference type="Rhea" id="RHEA:24813"/>
        <dbReference type="ChEBI" id="CHEBI:11851"/>
        <dbReference type="ChEBI" id="CHEBI:16810"/>
        <dbReference type="ChEBI" id="CHEBI:29985"/>
        <dbReference type="ChEBI" id="CHEBI:57762"/>
        <dbReference type="EC" id="2.6.1.42"/>
    </reaction>
</comment>
<dbReference type="GO" id="GO:0052654">
    <property type="term" value="F:L-leucine-2-oxoglutarate transaminase activity"/>
    <property type="evidence" value="ECO:0007669"/>
    <property type="project" value="RHEA"/>
</dbReference>
<evidence type="ECO:0000256" key="8">
    <source>
        <dbReference type="ARBA" id="ARBA00022679"/>
    </source>
</evidence>
<dbReference type="NCBIfam" id="NF009897">
    <property type="entry name" value="PRK13357.1"/>
    <property type="match status" value="1"/>
</dbReference>
<dbReference type="GO" id="GO:0009098">
    <property type="term" value="P:L-leucine biosynthetic process"/>
    <property type="evidence" value="ECO:0007669"/>
    <property type="project" value="UniProtKB-UniPathway"/>
</dbReference>
<proteinExistence type="inferred from homology"/>
<dbReference type="Pfam" id="PF01063">
    <property type="entry name" value="Aminotran_4"/>
    <property type="match status" value="1"/>
</dbReference>
<dbReference type="EMBL" id="FOXR01000021">
    <property type="protein sequence ID" value="SFQ26265.1"/>
    <property type="molecule type" value="Genomic_DNA"/>
</dbReference>
<dbReference type="InterPro" id="IPR036038">
    <property type="entry name" value="Aminotransferase-like"/>
</dbReference>
<evidence type="ECO:0000256" key="16">
    <source>
        <dbReference type="RuleBase" id="RU004516"/>
    </source>
</evidence>
<dbReference type="Proteomes" id="UP000198577">
    <property type="component" value="Unassembled WGS sequence"/>
</dbReference>
<evidence type="ECO:0000256" key="3">
    <source>
        <dbReference type="ARBA" id="ARBA00004931"/>
    </source>
</evidence>
<comment type="cofactor">
    <cofactor evidence="1 16">
        <name>pyridoxal 5'-phosphate</name>
        <dbReference type="ChEBI" id="CHEBI:597326"/>
    </cofactor>
</comment>
<dbReference type="InterPro" id="IPR033939">
    <property type="entry name" value="BCAT_family"/>
</dbReference>
<dbReference type="OrthoDB" id="9804984at2"/>
<gene>
    <name evidence="19" type="ORF">SAMN05444406_12136</name>
</gene>
<keyword evidence="10 17" id="KW-0100">Branched-chain amino acid biosynthesis</keyword>
<keyword evidence="7 17" id="KW-0028">Amino-acid biosynthesis</keyword>
<protein>
    <recommendedName>
        <fullName evidence="17">Branched-chain-amino-acid aminotransferase</fullName>
        <ecNumber evidence="17">2.6.1.42</ecNumber>
    </recommendedName>
</protein>
<dbReference type="PANTHER" id="PTHR11825">
    <property type="entry name" value="SUBGROUP IIII AMINOTRANSFERASE"/>
    <property type="match status" value="1"/>
</dbReference>
<dbReference type="GO" id="GO:0009099">
    <property type="term" value="P:L-valine biosynthetic process"/>
    <property type="evidence" value="ECO:0007669"/>
    <property type="project" value="UniProtKB-UniPathway"/>
</dbReference>
<dbReference type="NCBIfam" id="TIGR01123">
    <property type="entry name" value="ilvE_II"/>
    <property type="match status" value="1"/>
</dbReference>
<evidence type="ECO:0000313" key="19">
    <source>
        <dbReference type="EMBL" id="SFQ26265.1"/>
    </source>
</evidence>
<evidence type="ECO:0000256" key="9">
    <source>
        <dbReference type="ARBA" id="ARBA00022898"/>
    </source>
</evidence>
<evidence type="ECO:0000313" key="20">
    <source>
        <dbReference type="Proteomes" id="UP000198577"/>
    </source>
</evidence>
<evidence type="ECO:0000256" key="15">
    <source>
        <dbReference type="RuleBase" id="RU004106"/>
    </source>
</evidence>
<dbReference type="InterPro" id="IPR018300">
    <property type="entry name" value="Aminotrans_IV_CS"/>
</dbReference>
<evidence type="ECO:0000256" key="4">
    <source>
        <dbReference type="ARBA" id="ARBA00005072"/>
    </source>
</evidence>
<dbReference type="Gene3D" id="3.30.470.10">
    <property type="match status" value="1"/>
</dbReference>
<evidence type="ECO:0000256" key="13">
    <source>
        <dbReference type="ARBA" id="ARBA00049229"/>
    </source>
</evidence>
<dbReference type="PIRSF" id="PIRSF006468">
    <property type="entry name" value="BCAT1"/>
    <property type="match status" value="1"/>
</dbReference>
<keyword evidence="9 16" id="KW-0663">Pyridoxal phosphate</keyword>